<protein>
    <recommendedName>
        <fullName evidence="1">Tc1-like transposase DDE domain-containing protein</fullName>
    </recommendedName>
</protein>
<proteinExistence type="predicted"/>
<sequence length="76" mass="8841">MQWPAHSPDLNPIENLWKIMKSDIRKLYQPQTIDESRVAIQSAWDDVPRDTLDDLLLSMQRHMEMVIAQSGGQTSY</sequence>
<dbReference type="EMBL" id="AVOT02076440">
    <property type="protein sequence ID" value="MBW0564843.1"/>
    <property type="molecule type" value="Genomic_DNA"/>
</dbReference>
<dbReference type="Proteomes" id="UP000765509">
    <property type="component" value="Unassembled WGS sequence"/>
</dbReference>
<dbReference type="InterPro" id="IPR038717">
    <property type="entry name" value="Tc1-like_DDE_dom"/>
</dbReference>
<gene>
    <name evidence="2" type="ORF">O181_104558</name>
</gene>
<feature type="domain" description="Tc1-like transposase DDE" evidence="1">
    <location>
        <begin position="3"/>
        <end position="33"/>
    </location>
</feature>
<dbReference type="InterPro" id="IPR036397">
    <property type="entry name" value="RNaseH_sf"/>
</dbReference>
<reference evidence="2" key="1">
    <citation type="submission" date="2021-03" db="EMBL/GenBank/DDBJ databases">
        <title>Draft genome sequence of rust myrtle Austropuccinia psidii MF-1, a brazilian biotype.</title>
        <authorList>
            <person name="Quecine M.C."/>
            <person name="Pachon D.M.R."/>
            <person name="Bonatelli M.L."/>
            <person name="Correr F.H."/>
            <person name="Franceschini L.M."/>
            <person name="Leite T.F."/>
            <person name="Margarido G.R.A."/>
            <person name="Almeida C.A."/>
            <person name="Ferrarezi J.A."/>
            <person name="Labate C.A."/>
        </authorList>
    </citation>
    <scope>NUCLEOTIDE SEQUENCE</scope>
    <source>
        <strain evidence="2">MF-1</strain>
    </source>
</reference>
<keyword evidence="3" id="KW-1185">Reference proteome</keyword>
<dbReference type="OrthoDB" id="2753252at2759"/>
<organism evidence="2 3">
    <name type="scientific">Austropuccinia psidii MF-1</name>
    <dbReference type="NCBI Taxonomy" id="1389203"/>
    <lineage>
        <taxon>Eukaryota</taxon>
        <taxon>Fungi</taxon>
        <taxon>Dikarya</taxon>
        <taxon>Basidiomycota</taxon>
        <taxon>Pucciniomycotina</taxon>
        <taxon>Pucciniomycetes</taxon>
        <taxon>Pucciniales</taxon>
        <taxon>Sphaerophragmiaceae</taxon>
        <taxon>Austropuccinia</taxon>
    </lineage>
</organism>
<dbReference type="Gene3D" id="3.30.420.10">
    <property type="entry name" value="Ribonuclease H-like superfamily/Ribonuclease H"/>
    <property type="match status" value="1"/>
</dbReference>
<accession>A0A9Q3PK44</accession>
<evidence type="ECO:0000259" key="1">
    <source>
        <dbReference type="Pfam" id="PF13358"/>
    </source>
</evidence>
<dbReference type="GO" id="GO:0003676">
    <property type="term" value="F:nucleic acid binding"/>
    <property type="evidence" value="ECO:0007669"/>
    <property type="project" value="InterPro"/>
</dbReference>
<name>A0A9Q3PK44_9BASI</name>
<evidence type="ECO:0000313" key="3">
    <source>
        <dbReference type="Proteomes" id="UP000765509"/>
    </source>
</evidence>
<comment type="caution">
    <text evidence="2">The sequence shown here is derived from an EMBL/GenBank/DDBJ whole genome shotgun (WGS) entry which is preliminary data.</text>
</comment>
<evidence type="ECO:0000313" key="2">
    <source>
        <dbReference type="EMBL" id="MBW0564843.1"/>
    </source>
</evidence>
<dbReference type="Pfam" id="PF13358">
    <property type="entry name" value="DDE_3"/>
    <property type="match status" value="1"/>
</dbReference>
<dbReference type="AlphaFoldDB" id="A0A9Q3PK44"/>